<dbReference type="Gene3D" id="3.40.390.10">
    <property type="entry name" value="Collagenase (Catalytic Domain)"/>
    <property type="match status" value="1"/>
</dbReference>
<proteinExistence type="inferred from homology"/>
<feature type="domain" description="Peptidase M13 N-terminal" evidence="11">
    <location>
        <begin position="67"/>
        <end position="436"/>
    </location>
</feature>
<evidence type="ECO:0000256" key="8">
    <source>
        <dbReference type="ARBA" id="ARBA00023049"/>
    </source>
</evidence>
<dbReference type="PROSITE" id="PS51885">
    <property type="entry name" value="NEPRILYSIN"/>
    <property type="match status" value="1"/>
</dbReference>
<evidence type="ECO:0000313" key="13">
    <source>
        <dbReference type="Proteomes" id="UP001153737"/>
    </source>
</evidence>
<keyword evidence="8" id="KW-0482">Metalloprotease</keyword>
<evidence type="ECO:0000256" key="9">
    <source>
        <dbReference type="SAM" id="SignalP"/>
    </source>
</evidence>
<comment type="similarity">
    <text evidence="3">Belongs to the peptidase M13 family.</text>
</comment>
<evidence type="ECO:0000313" key="12">
    <source>
        <dbReference type="EMBL" id="CAH1175824.1"/>
    </source>
</evidence>
<dbReference type="Pfam" id="PF01431">
    <property type="entry name" value="Peptidase_M13"/>
    <property type="match status" value="1"/>
</dbReference>
<name>A0A9P0DXC2_PHACE</name>
<dbReference type="PANTHER" id="PTHR11733:SF229">
    <property type="entry name" value="NEPRILYSIN-2-LIKE PROTEIN"/>
    <property type="match status" value="1"/>
</dbReference>
<evidence type="ECO:0000256" key="2">
    <source>
        <dbReference type="ARBA" id="ARBA00004401"/>
    </source>
</evidence>
<dbReference type="GO" id="GO:0004222">
    <property type="term" value="F:metalloendopeptidase activity"/>
    <property type="evidence" value="ECO:0007669"/>
    <property type="project" value="InterPro"/>
</dbReference>
<evidence type="ECO:0000256" key="3">
    <source>
        <dbReference type="ARBA" id="ARBA00007357"/>
    </source>
</evidence>
<evidence type="ECO:0000256" key="4">
    <source>
        <dbReference type="ARBA" id="ARBA00022670"/>
    </source>
</evidence>
<evidence type="ECO:0000259" key="11">
    <source>
        <dbReference type="Pfam" id="PF05649"/>
    </source>
</evidence>
<dbReference type="Pfam" id="PF05649">
    <property type="entry name" value="Peptidase_M13_N"/>
    <property type="match status" value="1"/>
</dbReference>
<keyword evidence="9" id="KW-0732">Signal</keyword>
<dbReference type="PANTHER" id="PTHR11733">
    <property type="entry name" value="ZINC METALLOPROTEASE FAMILY M13 NEPRILYSIN-RELATED"/>
    <property type="match status" value="1"/>
</dbReference>
<keyword evidence="5" id="KW-0479">Metal-binding</keyword>
<keyword evidence="7" id="KW-0862">Zinc</keyword>
<comment type="cofactor">
    <cofactor evidence="1">
        <name>Zn(2+)</name>
        <dbReference type="ChEBI" id="CHEBI:29105"/>
    </cofactor>
</comment>
<dbReference type="GO" id="GO:0005886">
    <property type="term" value="C:plasma membrane"/>
    <property type="evidence" value="ECO:0007669"/>
    <property type="project" value="UniProtKB-SubCell"/>
</dbReference>
<dbReference type="SUPFAM" id="SSF55486">
    <property type="entry name" value="Metalloproteases ('zincins'), catalytic domain"/>
    <property type="match status" value="1"/>
</dbReference>
<keyword evidence="13" id="KW-1185">Reference proteome</keyword>
<comment type="subcellular location">
    <subcellularLocation>
        <location evidence="2">Cell membrane</location>
        <topology evidence="2">Single-pass type II membrane protein</topology>
    </subcellularLocation>
</comment>
<dbReference type="OrthoDB" id="5808441at2759"/>
<protein>
    <submittedName>
        <fullName evidence="12">Uncharacterized protein</fullName>
    </submittedName>
</protein>
<evidence type="ECO:0000256" key="7">
    <source>
        <dbReference type="ARBA" id="ARBA00022833"/>
    </source>
</evidence>
<keyword evidence="4" id="KW-0645">Protease</keyword>
<feature type="signal peptide" evidence="9">
    <location>
        <begin position="1"/>
        <end position="21"/>
    </location>
</feature>
<keyword evidence="6" id="KW-0378">Hydrolase</keyword>
<dbReference type="GO" id="GO:0016485">
    <property type="term" value="P:protein processing"/>
    <property type="evidence" value="ECO:0007669"/>
    <property type="project" value="TreeGrafter"/>
</dbReference>
<evidence type="ECO:0000259" key="10">
    <source>
        <dbReference type="Pfam" id="PF01431"/>
    </source>
</evidence>
<feature type="chain" id="PRO_5040337639" evidence="9">
    <location>
        <begin position="22"/>
        <end position="735"/>
    </location>
</feature>
<reference evidence="12" key="2">
    <citation type="submission" date="2022-10" db="EMBL/GenBank/DDBJ databases">
        <authorList>
            <consortium name="ENA_rothamsted_submissions"/>
            <consortium name="culmorum"/>
            <person name="King R."/>
        </authorList>
    </citation>
    <scope>NUCLEOTIDE SEQUENCE</scope>
</reference>
<dbReference type="InterPro" id="IPR024079">
    <property type="entry name" value="MetalloPept_cat_dom_sf"/>
</dbReference>
<feature type="domain" description="Peptidase M13 C-terminal" evidence="10">
    <location>
        <begin position="522"/>
        <end position="698"/>
    </location>
</feature>
<dbReference type="EMBL" id="OU896713">
    <property type="protein sequence ID" value="CAH1175824.1"/>
    <property type="molecule type" value="Genomic_DNA"/>
</dbReference>
<evidence type="ECO:0000256" key="5">
    <source>
        <dbReference type="ARBA" id="ARBA00022723"/>
    </source>
</evidence>
<reference evidence="12" key="1">
    <citation type="submission" date="2022-01" db="EMBL/GenBank/DDBJ databases">
        <authorList>
            <person name="King R."/>
        </authorList>
    </citation>
    <scope>NUCLEOTIDE SEQUENCE</scope>
</reference>
<dbReference type="AlphaFoldDB" id="A0A9P0DXC2"/>
<dbReference type="GO" id="GO:0046872">
    <property type="term" value="F:metal ion binding"/>
    <property type="evidence" value="ECO:0007669"/>
    <property type="project" value="UniProtKB-KW"/>
</dbReference>
<dbReference type="InterPro" id="IPR042089">
    <property type="entry name" value="Peptidase_M13_dom_2"/>
</dbReference>
<dbReference type="InterPro" id="IPR000718">
    <property type="entry name" value="Peptidase_M13"/>
</dbReference>
<accession>A0A9P0DXC2</accession>
<gene>
    <name evidence="12" type="ORF">PHAECO_LOCUS11306</name>
</gene>
<dbReference type="InterPro" id="IPR008753">
    <property type="entry name" value="Peptidase_M13_N"/>
</dbReference>
<dbReference type="Proteomes" id="UP001153737">
    <property type="component" value="Chromosome 7"/>
</dbReference>
<dbReference type="Gene3D" id="1.10.1380.10">
    <property type="entry name" value="Neutral endopeptidase , domain2"/>
    <property type="match status" value="1"/>
</dbReference>
<evidence type="ECO:0000256" key="1">
    <source>
        <dbReference type="ARBA" id="ARBA00001947"/>
    </source>
</evidence>
<dbReference type="InterPro" id="IPR018497">
    <property type="entry name" value="Peptidase_M13_C"/>
</dbReference>
<organism evidence="12 13">
    <name type="scientific">Phaedon cochleariae</name>
    <name type="common">Mustard beetle</name>
    <dbReference type="NCBI Taxonomy" id="80249"/>
    <lineage>
        <taxon>Eukaryota</taxon>
        <taxon>Metazoa</taxon>
        <taxon>Ecdysozoa</taxon>
        <taxon>Arthropoda</taxon>
        <taxon>Hexapoda</taxon>
        <taxon>Insecta</taxon>
        <taxon>Pterygota</taxon>
        <taxon>Neoptera</taxon>
        <taxon>Endopterygota</taxon>
        <taxon>Coleoptera</taxon>
        <taxon>Polyphaga</taxon>
        <taxon>Cucujiformia</taxon>
        <taxon>Chrysomeloidea</taxon>
        <taxon>Chrysomelidae</taxon>
        <taxon>Chrysomelinae</taxon>
        <taxon>Chrysomelini</taxon>
        <taxon>Phaedon</taxon>
    </lineage>
</organism>
<sequence length="735" mass="85205">MSCFLLKVLFLCVFILGPGDATRDQGIIDNPKSGGKFERNTKTVCNSTSCKDITSQLLFLMNHDVDPCVEFPEYVCGNQGSLKDPFSDIFESFEIFLGSNVTDKSEKYRRDFRDFYQSCLHFQKDFGFLDTLEFLLKQNYSSVTDILIEVILRQSFPFFEIGLDIDVDTAKYVFQITLPGESVLKTNTDGWSLREQIKNQCRDNLQDSLNSNEMNLNEIHADFRKCENEMLRKYIENYGKNMKFVLNINDTEDLLTELLGHQQAIQVPEEEIWQAKIHENFTQITITEMNNKYDMINWTQFFEGITTNTTFSGNEIVHVYFPDYLEKVFIFFKTLEERKLIRMLQEFSSLELYKNLLQPYGNTKRAFCMSLVSQLMPDVASIIFYDKNPIHKTFSSVFQTRNLFNKLKNQLNESIEQSTLDEDSKLAFEHKLGKLELGLIPSGNFNATKDNYRDLSIGPDFQENLVRVMRNYRKIIFSHVGTKASAASLLNYFVSPFQDIPKTFYTSDTIVLHPGIFSRVPSDLPDYIIVAKLGLLMSQEILRHFDPTGRLFMTNGVRSSDEKYKVLVESTRNLMNSFYLKNPINYHQKTVHLQKINGDHLLNELISDNAAFRLLTDYYGTLGEQKQMPWIRDGFTAEQVFLIAATQEFCGIYSEVDLMRDLLERGRLPFPIKIQNMVSNSAFFAESFECPVGSEMSFPPELMIQFPYIPEIDDDMIDNYEQGPSDDYYDQKDTT</sequence>
<evidence type="ECO:0000256" key="6">
    <source>
        <dbReference type="ARBA" id="ARBA00022801"/>
    </source>
</evidence>